<proteinExistence type="predicted"/>
<evidence type="ECO:0000313" key="2">
    <source>
        <dbReference type="Proteomes" id="UP001205185"/>
    </source>
</evidence>
<evidence type="ECO:0008006" key="3">
    <source>
        <dbReference type="Google" id="ProtNLM"/>
    </source>
</evidence>
<evidence type="ECO:0000313" key="1">
    <source>
        <dbReference type="EMBL" id="MCP2269229.1"/>
    </source>
</evidence>
<keyword evidence="2" id="KW-1185">Reference proteome</keyword>
<comment type="caution">
    <text evidence="1">The sequence shown here is derived from an EMBL/GenBank/DDBJ whole genome shotgun (WGS) entry which is preliminary data.</text>
</comment>
<sequence length="80" mass="8210">MKGITTVGDLVATLVTQDPDTPVRLATRDDNPAEHLLAGVACTPDDTDHAAPTDPPVVWLGIGDRVGVLPANAADALGWA</sequence>
<gene>
    <name evidence="1" type="ORF">LV75_001717</name>
</gene>
<accession>A0ABT1I9C5</accession>
<name>A0ABT1I9C5_9PSEU</name>
<dbReference type="Proteomes" id="UP001205185">
    <property type="component" value="Unassembled WGS sequence"/>
</dbReference>
<reference evidence="1 2" key="1">
    <citation type="submission" date="2022-06" db="EMBL/GenBank/DDBJ databases">
        <title>Genomic Encyclopedia of Archaeal and Bacterial Type Strains, Phase II (KMG-II): from individual species to whole genera.</title>
        <authorList>
            <person name="Goeker M."/>
        </authorList>
    </citation>
    <scope>NUCLEOTIDE SEQUENCE [LARGE SCALE GENOMIC DNA]</scope>
    <source>
        <strain evidence="1 2">DSM 44255</strain>
    </source>
</reference>
<protein>
    <recommendedName>
        <fullName evidence="3">Type III secretion system (T3SS) SseB-like protein</fullName>
    </recommendedName>
</protein>
<dbReference type="EMBL" id="JAMTCO010000004">
    <property type="protein sequence ID" value="MCP2269229.1"/>
    <property type="molecule type" value="Genomic_DNA"/>
</dbReference>
<organism evidence="1 2">
    <name type="scientific">Actinokineospora diospyrosa</name>
    <dbReference type="NCBI Taxonomy" id="103728"/>
    <lineage>
        <taxon>Bacteria</taxon>
        <taxon>Bacillati</taxon>
        <taxon>Actinomycetota</taxon>
        <taxon>Actinomycetes</taxon>
        <taxon>Pseudonocardiales</taxon>
        <taxon>Pseudonocardiaceae</taxon>
        <taxon>Actinokineospora</taxon>
    </lineage>
</organism>